<organism evidence="1 2">
    <name type="scientific">Castilleja foliolosa</name>
    <dbReference type="NCBI Taxonomy" id="1961234"/>
    <lineage>
        <taxon>Eukaryota</taxon>
        <taxon>Viridiplantae</taxon>
        <taxon>Streptophyta</taxon>
        <taxon>Embryophyta</taxon>
        <taxon>Tracheophyta</taxon>
        <taxon>Spermatophyta</taxon>
        <taxon>Magnoliopsida</taxon>
        <taxon>eudicotyledons</taxon>
        <taxon>Gunneridae</taxon>
        <taxon>Pentapetalae</taxon>
        <taxon>asterids</taxon>
        <taxon>lamiids</taxon>
        <taxon>Lamiales</taxon>
        <taxon>Orobanchaceae</taxon>
        <taxon>Pedicularideae</taxon>
        <taxon>Castillejinae</taxon>
        <taxon>Castilleja</taxon>
    </lineage>
</organism>
<dbReference type="CDD" id="cd09272">
    <property type="entry name" value="RNase_HI_RT_Ty1"/>
    <property type="match status" value="1"/>
</dbReference>
<dbReference type="Proteomes" id="UP001632038">
    <property type="component" value="Unassembled WGS sequence"/>
</dbReference>
<sequence>MLSRYTSNPSKEHWKALVRVLRYLKYTLNYGLVYSRYPKVLEGYCDSNWISDANDSLSTSGYVFTIGGGAVSWRSTKQTCIARSTMESEFIDLDKAGEEAEWLRNFLDDIPCWEKPVSPVMIHCDSQAAIGRAKNGFYNGKSRHIRRPHNTVRQLISSGVISIDYVKSIDNLADPLTKSLSQDQMFKLLEGMGVKSTN</sequence>
<keyword evidence="2" id="KW-1185">Reference proteome</keyword>
<dbReference type="PANTHER" id="PTHR11439:SF521">
    <property type="entry name" value="RNA-DIRECTED DNA POLYMERASE"/>
    <property type="match status" value="1"/>
</dbReference>
<proteinExistence type="predicted"/>
<name>A0ABD3CC71_9LAMI</name>
<evidence type="ECO:0000313" key="1">
    <source>
        <dbReference type="EMBL" id="KAL3627132.1"/>
    </source>
</evidence>
<accession>A0ABD3CC71</accession>
<evidence type="ECO:0008006" key="3">
    <source>
        <dbReference type="Google" id="ProtNLM"/>
    </source>
</evidence>
<comment type="caution">
    <text evidence="1">The sequence shown here is derived from an EMBL/GenBank/DDBJ whole genome shotgun (WGS) entry which is preliminary data.</text>
</comment>
<dbReference type="PANTHER" id="PTHR11439">
    <property type="entry name" value="GAG-POL-RELATED RETROTRANSPOSON"/>
    <property type="match status" value="1"/>
</dbReference>
<evidence type="ECO:0000313" key="2">
    <source>
        <dbReference type="Proteomes" id="UP001632038"/>
    </source>
</evidence>
<dbReference type="EMBL" id="JAVIJP010000039">
    <property type="protein sequence ID" value="KAL3627132.1"/>
    <property type="molecule type" value="Genomic_DNA"/>
</dbReference>
<reference evidence="2" key="1">
    <citation type="journal article" date="2024" name="IScience">
        <title>Strigolactones Initiate the Formation of Haustorium-like Structures in Castilleja.</title>
        <authorList>
            <person name="Buerger M."/>
            <person name="Peterson D."/>
            <person name="Chory J."/>
        </authorList>
    </citation>
    <scope>NUCLEOTIDE SEQUENCE [LARGE SCALE GENOMIC DNA]</scope>
</reference>
<gene>
    <name evidence="1" type="ORF">CASFOL_028495</name>
</gene>
<protein>
    <recommendedName>
        <fullName evidence="3">Retrovirus-related Pol polyprotein from transposon TNT 1-94</fullName>
    </recommendedName>
</protein>
<dbReference type="AlphaFoldDB" id="A0ABD3CC71"/>